<sequence length="132" mass="15379">MIALFSKLIALQVLFYLFTALLSFLILYLFREHKNDNIDDKKGKAILTIMSFSTFVLLILYSLICSSIVNNYIILNPSYNRISFKILCLIFIIPIIVLKKNQQSKSEYLRNIIGVIILLPLLYFLGLYLFKM</sequence>
<dbReference type="AlphaFoldDB" id="A0A1G7FQV6"/>
<keyword evidence="3" id="KW-1185">Reference proteome</keyword>
<evidence type="ECO:0000256" key="1">
    <source>
        <dbReference type="SAM" id="Phobius"/>
    </source>
</evidence>
<evidence type="ECO:0000313" key="3">
    <source>
        <dbReference type="Proteomes" id="UP000199203"/>
    </source>
</evidence>
<feature type="transmembrane region" description="Helical" evidence="1">
    <location>
        <begin position="79"/>
        <end position="97"/>
    </location>
</feature>
<dbReference type="EMBL" id="FNBH01000001">
    <property type="protein sequence ID" value="SDE78311.1"/>
    <property type="molecule type" value="Genomic_DNA"/>
</dbReference>
<dbReference type="STRING" id="454006.SAMN05421825_0188"/>
<feature type="transmembrane region" description="Helical" evidence="1">
    <location>
        <begin position="51"/>
        <end position="73"/>
    </location>
</feature>
<accession>A0A1G7FQV6</accession>
<dbReference type="Proteomes" id="UP000199203">
    <property type="component" value="Unassembled WGS sequence"/>
</dbReference>
<name>A0A1G7FQV6_9FLAO</name>
<keyword evidence="1" id="KW-0472">Membrane</keyword>
<gene>
    <name evidence="2" type="ORF">SAMN05421825_0188</name>
</gene>
<proteinExistence type="predicted"/>
<keyword evidence="1" id="KW-1133">Transmembrane helix</keyword>
<organism evidence="2 3">
    <name type="scientific">Epilithonimonas hungarica</name>
    <dbReference type="NCBI Taxonomy" id="454006"/>
    <lineage>
        <taxon>Bacteria</taxon>
        <taxon>Pseudomonadati</taxon>
        <taxon>Bacteroidota</taxon>
        <taxon>Flavobacteriia</taxon>
        <taxon>Flavobacteriales</taxon>
        <taxon>Weeksellaceae</taxon>
        <taxon>Chryseobacterium group</taxon>
        <taxon>Epilithonimonas</taxon>
    </lineage>
</organism>
<evidence type="ECO:0000313" key="2">
    <source>
        <dbReference type="EMBL" id="SDE78311.1"/>
    </source>
</evidence>
<keyword evidence="1" id="KW-0812">Transmembrane</keyword>
<reference evidence="3" key="1">
    <citation type="submission" date="2016-10" db="EMBL/GenBank/DDBJ databases">
        <authorList>
            <person name="Varghese N."/>
            <person name="Submissions S."/>
        </authorList>
    </citation>
    <scope>NUCLEOTIDE SEQUENCE [LARGE SCALE GENOMIC DNA]</scope>
    <source>
        <strain evidence="3">DSM 19684</strain>
    </source>
</reference>
<feature type="transmembrane region" description="Helical" evidence="1">
    <location>
        <begin position="109"/>
        <end position="130"/>
    </location>
</feature>
<protein>
    <submittedName>
        <fullName evidence="2">Uncharacterized protein</fullName>
    </submittedName>
</protein>
<feature type="transmembrane region" description="Helical" evidence="1">
    <location>
        <begin position="13"/>
        <end position="30"/>
    </location>
</feature>